<feature type="active site" description="Charge relay system" evidence="13 14">
    <location>
        <position position="246"/>
    </location>
</feature>
<feature type="active site" description="Charge relay system" evidence="13 14">
    <location>
        <position position="418"/>
    </location>
</feature>
<keyword evidence="3 14" id="KW-0645">Protease</keyword>
<evidence type="ECO:0000256" key="13">
    <source>
        <dbReference type="PIRSR" id="PIRSR615500-1"/>
    </source>
</evidence>
<dbReference type="SUPFAM" id="SSF49785">
    <property type="entry name" value="Galactose-binding domain-like"/>
    <property type="match status" value="1"/>
</dbReference>
<comment type="similarity">
    <text evidence="2">Belongs to the peptidase S8 family. Furin subfamily.</text>
</comment>
<feature type="compositionally biased region" description="Basic and acidic residues" evidence="15">
    <location>
        <begin position="106"/>
        <end position="115"/>
    </location>
</feature>
<gene>
    <name evidence="19" type="ORF">MYCIT1_LOCUS26572</name>
</gene>
<dbReference type="Pfam" id="PF00082">
    <property type="entry name" value="Peptidase_S8"/>
    <property type="match status" value="1"/>
</dbReference>
<evidence type="ECO:0000256" key="3">
    <source>
        <dbReference type="ARBA" id="ARBA00022670"/>
    </source>
</evidence>
<dbReference type="InterPro" id="IPR015500">
    <property type="entry name" value="Peptidase_S8_subtilisin-rel"/>
</dbReference>
<dbReference type="PROSITE" id="PS00137">
    <property type="entry name" value="SUBTILASE_HIS"/>
    <property type="match status" value="1"/>
</dbReference>
<dbReference type="PANTHER" id="PTHR42884:SF14">
    <property type="entry name" value="NEUROENDOCRINE CONVERTASE 1"/>
    <property type="match status" value="1"/>
</dbReference>
<evidence type="ECO:0000256" key="15">
    <source>
        <dbReference type="SAM" id="MobiDB-lite"/>
    </source>
</evidence>
<dbReference type="GO" id="GO:0007323">
    <property type="term" value="P:peptide pheromone maturation"/>
    <property type="evidence" value="ECO:0007669"/>
    <property type="project" value="UniProtKB-ARBA"/>
</dbReference>
<sequence length="866" mass="93012">MRSLKTFLSLSLLILQLPLSISAHTNSRRNYDSHAYYVVEVDPGHASLGDVARVLGVEVVDRAGELPNHWLVRTPRIAARAEDEDEPDYVMAAYARLSAGQPHLQSRSDDGRDGGDGDGGQLHLRTGRAIKYLSRQVPRQRARRAPIPQQPTGGEDSRAVATRLGFQDPLFTQQWHLVNDEQPEHSMNVVPVWDMGYTGEGVISSFVDDGLDYTSEDLKDNFDAASSYDFNDHQALPYPKLSDDTHGTRCAGQVAAGKNAVCGLGIAYKSKVAGVRILSGPISDVDEAAALNYGYHNVSIYSCSWGPTDSGAVMEGPDYLIQKAVVNGINNGRGGKGSVFVFASGNGAMSGDQCNFDGYTNSIYSVTVSAVDHKGLRPYYSEGCTANMVVAYSSGSGKTIVTTDKGENQCSSAHGGTSAAAPNAVGVFALALQARPELTWRDVQHLCVETARMINPDDEDWEVTASGRKYSSKFGYGALDGARYVKAALDWKLVKPQARMATRTIQVDGGLMSSMANYTGGKAIGAGGASSVISVDWDMLHEANFERLEHIVVRVWIDHSRRGDVEVALTSPNGIKSVLAEKRQGDGARTGYPGWTFMTIKHWGEDMVGDWTLSVTDQRSEQHHGSLLGWNMVFWGSVVDPLKAVLYDLVDQQPLLPPIGPDAVPKASSNSGPAGATATTSVASTKSYVKPTVHLTSEEALATPTSLTATATGSSTALFTPGAVDAAEATSSAKPSASPSTSNVTKLFQAMQRKLVWAIIVLTLVCFVGGMMLWNWAVKARPTVYLALPEGNVPMQMISPLPDRRSFGSMDSDEADERTGLRTGPYRHVGFHSGFLDDDEDNGTPGYPPRDGRSSPGYRDEAAAPS</sequence>
<feature type="region of interest" description="Disordered" evidence="15">
    <location>
        <begin position="100"/>
        <end position="156"/>
    </location>
</feature>
<dbReference type="AlphaFoldDB" id="A0AAD2HM26"/>
<dbReference type="PRINTS" id="PR00723">
    <property type="entry name" value="SUBTILISIN"/>
</dbReference>
<name>A0AAD2HM26_9AGAR</name>
<dbReference type="CDD" id="cd04059">
    <property type="entry name" value="Peptidases_S8_Protein_convertases_Kexins_Furin-like"/>
    <property type="match status" value="1"/>
</dbReference>
<dbReference type="Pfam" id="PF01483">
    <property type="entry name" value="P_proprotein"/>
    <property type="match status" value="1"/>
</dbReference>
<feature type="region of interest" description="Disordered" evidence="15">
    <location>
        <begin position="661"/>
        <end position="680"/>
    </location>
</feature>
<dbReference type="InterPro" id="IPR023828">
    <property type="entry name" value="Peptidase_S8_Ser-AS"/>
</dbReference>
<dbReference type="SUPFAM" id="SSF52743">
    <property type="entry name" value="Subtilisin-like"/>
    <property type="match status" value="1"/>
</dbReference>
<dbReference type="PROSITE" id="PS00138">
    <property type="entry name" value="SUBTILASE_SER"/>
    <property type="match status" value="1"/>
</dbReference>
<keyword evidence="20" id="KW-1185">Reference proteome</keyword>
<dbReference type="Proteomes" id="UP001295794">
    <property type="component" value="Unassembled WGS sequence"/>
</dbReference>
<dbReference type="GO" id="GO:0005802">
    <property type="term" value="C:trans-Golgi network"/>
    <property type="evidence" value="ECO:0007669"/>
    <property type="project" value="TreeGrafter"/>
</dbReference>
<dbReference type="InterPro" id="IPR008979">
    <property type="entry name" value="Galactose-bd-like_sf"/>
</dbReference>
<evidence type="ECO:0000259" key="18">
    <source>
        <dbReference type="PROSITE" id="PS51829"/>
    </source>
</evidence>
<comment type="caution">
    <text evidence="19">The sequence shown here is derived from an EMBL/GenBank/DDBJ whole genome shotgun (WGS) entry which is preliminary data.</text>
</comment>
<feature type="compositionally biased region" description="Low complexity" evidence="15">
    <location>
        <begin position="667"/>
        <end position="680"/>
    </location>
</feature>
<evidence type="ECO:0000256" key="4">
    <source>
        <dbReference type="ARBA" id="ARBA00022692"/>
    </source>
</evidence>
<feature type="transmembrane region" description="Helical" evidence="16">
    <location>
        <begin position="755"/>
        <end position="776"/>
    </location>
</feature>
<keyword evidence="5 17" id="KW-0732">Signal</keyword>
<dbReference type="InterPro" id="IPR000209">
    <property type="entry name" value="Peptidase_S8/S53_dom"/>
</dbReference>
<feature type="chain" id="PRO_5042010245" description="P/Homo B domain-containing protein" evidence="17">
    <location>
        <begin position="24"/>
        <end position="866"/>
    </location>
</feature>
<dbReference type="PANTHER" id="PTHR42884">
    <property type="entry name" value="PROPROTEIN CONVERTASE SUBTILISIN/KEXIN-RELATED"/>
    <property type="match status" value="1"/>
</dbReference>
<keyword evidence="8" id="KW-0106">Calcium</keyword>
<feature type="active site" description="Charge relay system" evidence="13 14">
    <location>
        <position position="208"/>
    </location>
</feature>
<evidence type="ECO:0000256" key="1">
    <source>
        <dbReference type="ARBA" id="ARBA00004370"/>
    </source>
</evidence>
<evidence type="ECO:0000256" key="14">
    <source>
        <dbReference type="PROSITE-ProRule" id="PRU01240"/>
    </source>
</evidence>
<dbReference type="InterPro" id="IPR022398">
    <property type="entry name" value="Peptidase_S8_His-AS"/>
</dbReference>
<dbReference type="GO" id="GO:0004252">
    <property type="term" value="F:serine-type endopeptidase activity"/>
    <property type="evidence" value="ECO:0007669"/>
    <property type="project" value="UniProtKB-UniRule"/>
</dbReference>
<evidence type="ECO:0000256" key="11">
    <source>
        <dbReference type="ARBA" id="ARBA00023145"/>
    </source>
</evidence>
<dbReference type="PROSITE" id="PS51892">
    <property type="entry name" value="SUBTILASE"/>
    <property type="match status" value="1"/>
</dbReference>
<dbReference type="PROSITE" id="PS51829">
    <property type="entry name" value="P_HOMO_B"/>
    <property type="match status" value="1"/>
</dbReference>
<protein>
    <recommendedName>
        <fullName evidence="18">P/Homo B domain-containing protein</fullName>
    </recommendedName>
</protein>
<evidence type="ECO:0000256" key="8">
    <source>
        <dbReference type="ARBA" id="ARBA00022837"/>
    </source>
</evidence>
<reference evidence="19" key="1">
    <citation type="submission" date="2023-11" db="EMBL/GenBank/DDBJ databases">
        <authorList>
            <person name="De Vega J J."/>
            <person name="De Vega J J."/>
        </authorList>
    </citation>
    <scope>NUCLEOTIDE SEQUENCE</scope>
</reference>
<keyword evidence="11" id="KW-0865">Zymogen</keyword>
<feature type="signal peptide" evidence="17">
    <location>
        <begin position="1"/>
        <end position="23"/>
    </location>
</feature>
<organism evidence="19 20">
    <name type="scientific">Mycena citricolor</name>
    <dbReference type="NCBI Taxonomy" id="2018698"/>
    <lineage>
        <taxon>Eukaryota</taxon>
        <taxon>Fungi</taxon>
        <taxon>Dikarya</taxon>
        <taxon>Basidiomycota</taxon>
        <taxon>Agaricomycotina</taxon>
        <taxon>Agaricomycetes</taxon>
        <taxon>Agaricomycetidae</taxon>
        <taxon>Agaricales</taxon>
        <taxon>Marasmiineae</taxon>
        <taxon>Mycenaceae</taxon>
        <taxon>Mycena</taxon>
    </lineage>
</organism>
<evidence type="ECO:0000313" key="20">
    <source>
        <dbReference type="Proteomes" id="UP001295794"/>
    </source>
</evidence>
<accession>A0AAD2HM26</accession>
<keyword evidence="10 16" id="KW-0472">Membrane</keyword>
<evidence type="ECO:0000313" key="19">
    <source>
        <dbReference type="EMBL" id="CAK5277561.1"/>
    </source>
</evidence>
<keyword evidence="6 14" id="KW-0378">Hydrolase</keyword>
<comment type="subcellular location">
    <subcellularLocation>
        <location evidence="1">Membrane</location>
    </subcellularLocation>
</comment>
<dbReference type="InterPro" id="IPR036852">
    <property type="entry name" value="Peptidase_S8/S53_dom_sf"/>
</dbReference>
<evidence type="ECO:0000256" key="10">
    <source>
        <dbReference type="ARBA" id="ARBA00023136"/>
    </source>
</evidence>
<evidence type="ECO:0000256" key="7">
    <source>
        <dbReference type="ARBA" id="ARBA00022825"/>
    </source>
</evidence>
<feature type="compositionally biased region" description="Basic and acidic residues" evidence="15">
    <location>
        <begin position="850"/>
        <end position="866"/>
    </location>
</feature>
<evidence type="ECO:0000256" key="5">
    <source>
        <dbReference type="ARBA" id="ARBA00022729"/>
    </source>
</evidence>
<evidence type="ECO:0000256" key="16">
    <source>
        <dbReference type="SAM" id="Phobius"/>
    </source>
</evidence>
<dbReference type="InterPro" id="IPR002884">
    <property type="entry name" value="P_dom"/>
</dbReference>
<evidence type="ECO:0000256" key="12">
    <source>
        <dbReference type="ARBA" id="ARBA00023180"/>
    </source>
</evidence>
<feature type="region of interest" description="Disordered" evidence="15">
    <location>
        <begin position="804"/>
        <end position="866"/>
    </location>
</feature>
<evidence type="ECO:0000256" key="6">
    <source>
        <dbReference type="ARBA" id="ARBA00022801"/>
    </source>
</evidence>
<evidence type="ECO:0000256" key="17">
    <source>
        <dbReference type="SAM" id="SignalP"/>
    </source>
</evidence>
<dbReference type="InterPro" id="IPR034182">
    <property type="entry name" value="Kexin/furin"/>
</dbReference>
<keyword evidence="12" id="KW-0325">Glycoprotein</keyword>
<dbReference type="GO" id="GO:0000139">
    <property type="term" value="C:Golgi membrane"/>
    <property type="evidence" value="ECO:0007669"/>
    <property type="project" value="TreeGrafter"/>
</dbReference>
<dbReference type="Gene3D" id="2.60.120.260">
    <property type="entry name" value="Galactose-binding domain-like"/>
    <property type="match status" value="1"/>
</dbReference>
<keyword evidence="9 16" id="KW-1133">Transmembrane helix</keyword>
<dbReference type="GO" id="GO:0016485">
    <property type="term" value="P:protein processing"/>
    <property type="evidence" value="ECO:0007669"/>
    <property type="project" value="TreeGrafter"/>
</dbReference>
<feature type="domain" description="P/Homo B" evidence="18">
    <location>
        <begin position="494"/>
        <end position="640"/>
    </location>
</feature>
<dbReference type="FunFam" id="2.60.120.260:FF:000026">
    <property type="entry name" value="proprotein convertase subtilisin/kexin type 7"/>
    <property type="match status" value="1"/>
</dbReference>
<dbReference type="FunFam" id="3.40.50.200:FF:000005">
    <property type="entry name" value="Proprotein convertase subtilisin/kexin type 7"/>
    <property type="match status" value="1"/>
</dbReference>
<proteinExistence type="inferred from homology"/>
<keyword evidence="7 14" id="KW-0720">Serine protease</keyword>
<keyword evidence="4 16" id="KW-0812">Transmembrane</keyword>
<dbReference type="Gene3D" id="3.40.50.200">
    <property type="entry name" value="Peptidase S8/S53 domain"/>
    <property type="match status" value="1"/>
</dbReference>
<dbReference type="EMBL" id="CAVNYO010000419">
    <property type="protein sequence ID" value="CAK5277561.1"/>
    <property type="molecule type" value="Genomic_DNA"/>
</dbReference>
<evidence type="ECO:0000256" key="9">
    <source>
        <dbReference type="ARBA" id="ARBA00022989"/>
    </source>
</evidence>
<evidence type="ECO:0000256" key="2">
    <source>
        <dbReference type="ARBA" id="ARBA00005325"/>
    </source>
</evidence>